<comment type="caution">
    <text evidence="10">The sequence shown here is derived from an EMBL/GenBank/DDBJ whole genome shotgun (WGS) entry which is preliminary data.</text>
</comment>
<dbReference type="EMBL" id="JASSZA010000001">
    <property type="protein sequence ID" value="KAK2121256.1"/>
    <property type="molecule type" value="Genomic_DNA"/>
</dbReference>
<keyword evidence="3" id="KW-0479">Metal-binding</keyword>
<keyword evidence="6" id="KW-0862">Zinc</keyword>
<evidence type="ECO:0000313" key="11">
    <source>
        <dbReference type="Proteomes" id="UP001266305"/>
    </source>
</evidence>
<keyword evidence="2" id="KW-0645">Protease</keyword>
<feature type="region of interest" description="Disordered" evidence="9">
    <location>
        <begin position="110"/>
        <end position="230"/>
    </location>
</feature>
<evidence type="ECO:0000313" key="10">
    <source>
        <dbReference type="EMBL" id="KAK2121256.1"/>
    </source>
</evidence>
<evidence type="ECO:0000256" key="4">
    <source>
        <dbReference type="ARBA" id="ARBA00022729"/>
    </source>
</evidence>
<reference evidence="10 11" key="1">
    <citation type="submission" date="2023-05" db="EMBL/GenBank/DDBJ databases">
        <title>B98-5 Cell Line De Novo Hybrid Assembly: An Optical Mapping Approach.</title>
        <authorList>
            <person name="Kananen K."/>
            <person name="Auerbach J.A."/>
            <person name="Kautto E."/>
            <person name="Blachly J.S."/>
        </authorList>
    </citation>
    <scope>NUCLEOTIDE SEQUENCE [LARGE SCALE GENOMIC DNA]</scope>
    <source>
        <strain evidence="10">B95-8</strain>
        <tissue evidence="10">Cell line</tissue>
    </source>
</reference>
<dbReference type="InterPro" id="IPR021158">
    <property type="entry name" value="Pept_M10A_Zn_BS"/>
</dbReference>
<protein>
    <submittedName>
        <fullName evidence="10">Uncharacterized protein</fullName>
    </submittedName>
</protein>
<evidence type="ECO:0000256" key="2">
    <source>
        <dbReference type="ARBA" id="ARBA00022670"/>
    </source>
</evidence>
<sequence length="251" mass="27327">MRPWVDPPVPQNLTHSISNGGEGRRGQRYLLLCPLLRNEMMPGTLETLPPVAATLTLVHRLMEALQLDRPSLLEPAGEGFDLFYHLKPGDFAGELEGRWVMVAVGTGKRRFPSMGRDKEQGQAAQGPPGGGGQLNALEQGARKPESQPDAKRPCHVLGPLPSPFAQPHSGLGLHNAHHRHAERRGPQPWHAALSSSLALAPATQEASRPASSLRPPRCGVPDPPDGLSAHNRQKRFVLSGGRWEKTDLTYR</sequence>
<organism evidence="10 11">
    <name type="scientific">Saguinus oedipus</name>
    <name type="common">Cotton-top tamarin</name>
    <name type="synonym">Oedipomidas oedipus</name>
    <dbReference type="NCBI Taxonomy" id="9490"/>
    <lineage>
        <taxon>Eukaryota</taxon>
        <taxon>Metazoa</taxon>
        <taxon>Chordata</taxon>
        <taxon>Craniata</taxon>
        <taxon>Vertebrata</taxon>
        <taxon>Euteleostomi</taxon>
        <taxon>Mammalia</taxon>
        <taxon>Eutheria</taxon>
        <taxon>Euarchontoglires</taxon>
        <taxon>Primates</taxon>
        <taxon>Haplorrhini</taxon>
        <taxon>Platyrrhini</taxon>
        <taxon>Cebidae</taxon>
        <taxon>Callitrichinae</taxon>
        <taxon>Saguinus</taxon>
    </lineage>
</organism>
<accession>A0ABQ9WHX0</accession>
<comment type="cofactor">
    <cofactor evidence="1">
        <name>Zn(2+)</name>
        <dbReference type="ChEBI" id="CHEBI:29105"/>
    </cofactor>
</comment>
<keyword evidence="5" id="KW-0378">Hydrolase</keyword>
<evidence type="ECO:0000256" key="7">
    <source>
        <dbReference type="ARBA" id="ARBA00023049"/>
    </source>
</evidence>
<name>A0ABQ9WHX0_SAGOE</name>
<evidence type="ECO:0000256" key="6">
    <source>
        <dbReference type="ARBA" id="ARBA00022833"/>
    </source>
</evidence>
<keyword evidence="8" id="KW-0865">Zymogen</keyword>
<gene>
    <name evidence="10" type="ORF">P7K49_002642</name>
</gene>
<feature type="compositionally biased region" description="Basic and acidic residues" evidence="9">
    <location>
        <begin position="140"/>
        <end position="152"/>
    </location>
</feature>
<feature type="compositionally biased region" description="Pro residues" evidence="9">
    <location>
        <begin position="1"/>
        <end position="10"/>
    </location>
</feature>
<dbReference type="Proteomes" id="UP001266305">
    <property type="component" value="Unassembled WGS sequence"/>
</dbReference>
<feature type="compositionally biased region" description="Low complexity" evidence="9">
    <location>
        <begin position="191"/>
        <end position="200"/>
    </location>
</feature>
<keyword evidence="11" id="KW-1185">Reference proteome</keyword>
<dbReference type="PROSITE" id="PS00546">
    <property type="entry name" value="CYSTEINE_SWITCH"/>
    <property type="match status" value="1"/>
</dbReference>
<keyword evidence="4" id="KW-0732">Signal</keyword>
<feature type="region of interest" description="Disordered" evidence="9">
    <location>
        <begin position="1"/>
        <end position="22"/>
    </location>
</feature>
<evidence type="ECO:0000256" key="9">
    <source>
        <dbReference type="SAM" id="MobiDB-lite"/>
    </source>
</evidence>
<evidence type="ECO:0000256" key="1">
    <source>
        <dbReference type="ARBA" id="ARBA00001947"/>
    </source>
</evidence>
<keyword evidence="7" id="KW-0482">Metalloprotease</keyword>
<evidence type="ECO:0000256" key="3">
    <source>
        <dbReference type="ARBA" id="ARBA00022723"/>
    </source>
</evidence>
<evidence type="ECO:0000256" key="8">
    <source>
        <dbReference type="ARBA" id="ARBA00023145"/>
    </source>
</evidence>
<evidence type="ECO:0000256" key="5">
    <source>
        <dbReference type="ARBA" id="ARBA00022801"/>
    </source>
</evidence>
<proteinExistence type="predicted"/>